<feature type="transmembrane region" description="Helical" evidence="5">
    <location>
        <begin position="245"/>
        <end position="264"/>
    </location>
</feature>
<evidence type="ECO:0000259" key="6">
    <source>
        <dbReference type="Pfam" id="PF12698"/>
    </source>
</evidence>
<keyword evidence="3 5" id="KW-1133">Transmembrane helix</keyword>
<feature type="transmembrane region" description="Helical" evidence="5">
    <location>
        <begin position="21"/>
        <end position="40"/>
    </location>
</feature>
<proteinExistence type="predicted"/>
<comment type="subcellular location">
    <subcellularLocation>
        <location evidence="1">Membrane</location>
        <topology evidence="1">Multi-pass membrane protein</topology>
    </subcellularLocation>
</comment>
<dbReference type="Proteomes" id="UP000245489">
    <property type="component" value="Unassembled WGS sequence"/>
</dbReference>
<dbReference type="EMBL" id="QGGO01000020">
    <property type="protein sequence ID" value="PWK22358.1"/>
    <property type="molecule type" value="Genomic_DNA"/>
</dbReference>
<dbReference type="Pfam" id="PF12698">
    <property type="entry name" value="ABC2_membrane_3"/>
    <property type="match status" value="1"/>
</dbReference>
<reference evidence="7 8" key="1">
    <citation type="submission" date="2018-05" db="EMBL/GenBank/DDBJ databases">
        <title>Genomic Encyclopedia of Archaeal and Bacterial Type Strains, Phase II (KMG-II): from individual species to whole genera.</title>
        <authorList>
            <person name="Goeker M."/>
        </authorList>
    </citation>
    <scope>NUCLEOTIDE SEQUENCE [LARGE SCALE GENOMIC DNA]</scope>
    <source>
        <strain evidence="7 8">DSM 22214</strain>
    </source>
</reference>
<keyword evidence="4 5" id="KW-0472">Membrane</keyword>
<feature type="transmembrane region" description="Helical" evidence="5">
    <location>
        <begin position="128"/>
        <end position="150"/>
    </location>
</feature>
<evidence type="ECO:0000313" key="7">
    <source>
        <dbReference type="EMBL" id="PWK22358.1"/>
    </source>
</evidence>
<feature type="transmembrane region" description="Helical" evidence="5">
    <location>
        <begin position="177"/>
        <end position="201"/>
    </location>
</feature>
<dbReference type="AlphaFoldDB" id="A0A316DY48"/>
<dbReference type="PANTHER" id="PTHR43471:SF1">
    <property type="entry name" value="ABC TRANSPORTER PERMEASE PROTEIN NOSY-RELATED"/>
    <property type="match status" value="1"/>
</dbReference>
<name>A0A316DY48_9BACT</name>
<organism evidence="7 8">
    <name type="scientific">Arcicella aurantiaca</name>
    <dbReference type="NCBI Taxonomy" id="591202"/>
    <lineage>
        <taxon>Bacteria</taxon>
        <taxon>Pseudomonadati</taxon>
        <taxon>Bacteroidota</taxon>
        <taxon>Cytophagia</taxon>
        <taxon>Cytophagales</taxon>
        <taxon>Flectobacillaceae</taxon>
        <taxon>Arcicella</taxon>
    </lineage>
</organism>
<feature type="transmembrane region" description="Helical" evidence="5">
    <location>
        <begin position="213"/>
        <end position="238"/>
    </location>
</feature>
<keyword evidence="8" id="KW-1185">Reference proteome</keyword>
<evidence type="ECO:0000256" key="2">
    <source>
        <dbReference type="ARBA" id="ARBA00022692"/>
    </source>
</evidence>
<dbReference type="InterPro" id="IPR021913">
    <property type="entry name" value="DUF3526"/>
</dbReference>
<dbReference type="GO" id="GO:0016020">
    <property type="term" value="C:membrane"/>
    <property type="evidence" value="ECO:0007669"/>
    <property type="project" value="UniProtKB-SubCell"/>
</dbReference>
<accession>A0A316DY48</accession>
<evidence type="ECO:0000256" key="3">
    <source>
        <dbReference type="ARBA" id="ARBA00022989"/>
    </source>
</evidence>
<dbReference type="RefSeq" id="WP_229201544.1">
    <property type="nucleotide sequence ID" value="NZ_QGGO01000020.1"/>
</dbReference>
<evidence type="ECO:0000256" key="1">
    <source>
        <dbReference type="ARBA" id="ARBA00004141"/>
    </source>
</evidence>
<comment type="caution">
    <text evidence="7">The sequence shown here is derived from an EMBL/GenBank/DDBJ whole genome shotgun (WGS) entry which is preliminary data.</text>
</comment>
<dbReference type="GO" id="GO:0140359">
    <property type="term" value="F:ABC-type transporter activity"/>
    <property type="evidence" value="ECO:0007669"/>
    <property type="project" value="InterPro"/>
</dbReference>
<dbReference type="Pfam" id="PF12040">
    <property type="entry name" value="DUF3526"/>
    <property type="match status" value="1"/>
</dbReference>
<evidence type="ECO:0000313" key="8">
    <source>
        <dbReference type="Proteomes" id="UP000245489"/>
    </source>
</evidence>
<sequence>MRAELLIAKLLMKTIGKNKAIGILIFFINGLLIFALFSGFQNFQSQQAIITKYQYESRKDWLSNPDKHPHRMAHFGNFAFRKKSTLSVFDFGMESFLGNTIFLEAHKQNTVNFSEASFSTGLLRFGEISIAMILQVLFPLFIFFLGFNCISSERENGTLKILFSQGLSRKQLILGKIYGLIGVILGIFIPLMLVFGVTWAALEKSNISLDDAFRLLLITIFYFVYLCIFCVIAVLISAKSKTSKSALTSLIGIWLILTVALPRVSQTVGKAIYTLPSKTEFSYNIDKDILKVGDSHNPNDPYFKKLKDSLLVTYKVDSVQELPFNYAGFQMKIGEEISANIYKQHQNELWLTYQKQNIFTKIMAFFNPFMAIKNLSMALSNTDFTSYVDFQAQAETYRFKMAQEMNNLQIKLISNKAKSSADKKQIIDKKHWEHLEDFHFQKSGIIQVLKNEAISILAFLCWILLLQYFIKVSSIKLRII</sequence>
<dbReference type="PANTHER" id="PTHR43471">
    <property type="entry name" value="ABC TRANSPORTER PERMEASE"/>
    <property type="match status" value="1"/>
</dbReference>
<evidence type="ECO:0000256" key="5">
    <source>
        <dbReference type="SAM" id="Phobius"/>
    </source>
</evidence>
<feature type="transmembrane region" description="Helical" evidence="5">
    <location>
        <begin position="453"/>
        <end position="470"/>
    </location>
</feature>
<keyword evidence="2 5" id="KW-0812">Transmembrane</keyword>
<feature type="domain" description="ABC-2 type transporter transmembrane" evidence="6">
    <location>
        <begin position="133"/>
        <end position="259"/>
    </location>
</feature>
<evidence type="ECO:0000256" key="4">
    <source>
        <dbReference type="ARBA" id="ARBA00023136"/>
    </source>
</evidence>
<gene>
    <name evidence="7" type="ORF">LV89_03423</name>
</gene>
<dbReference type="InterPro" id="IPR013525">
    <property type="entry name" value="ABC2_TM"/>
</dbReference>
<protein>
    <submittedName>
        <fullName evidence="7">ABC-2 type transport system permease protein</fullName>
    </submittedName>
</protein>